<dbReference type="CDD" id="cd06558">
    <property type="entry name" value="crotonase-like"/>
    <property type="match status" value="1"/>
</dbReference>
<dbReference type="Gene3D" id="3.90.226.10">
    <property type="entry name" value="2-enoyl-CoA Hydratase, Chain A, domain 1"/>
    <property type="match status" value="1"/>
</dbReference>
<comment type="catalytic activity">
    <reaction evidence="21">
        <text>a (3Z)-enoyl-CoA = a 4-saturated (2E)-enoyl-CoA</text>
        <dbReference type="Rhea" id="RHEA:45900"/>
        <dbReference type="ChEBI" id="CHEBI:85097"/>
        <dbReference type="ChEBI" id="CHEBI:85489"/>
        <dbReference type="EC" id="5.3.3.8"/>
    </reaction>
    <physiologicalReaction direction="left-to-right" evidence="21">
        <dbReference type="Rhea" id="RHEA:45901"/>
    </physiologicalReaction>
</comment>
<evidence type="ECO:0000256" key="11">
    <source>
        <dbReference type="ARBA" id="ARBA00023027"/>
    </source>
</evidence>
<dbReference type="PROSITE" id="PS00166">
    <property type="entry name" value="ENOYL_COA_HYDRATASE"/>
    <property type="match status" value="1"/>
</dbReference>
<evidence type="ECO:0000256" key="8">
    <source>
        <dbReference type="ARBA" id="ARBA00013000"/>
    </source>
</evidence>
<evidence type="ECO:0000256" key="2">
    <source>
        <dbReference type="ARBA" id="ARBA00004275"/>
    </source>
</evidence>
<reference evidence="39" key="1">
    <citation type="submission" date="2022-01" db="EMBL/GenBank/DDBJ databases">
        <authorList>
            <person name="Braso-Vives M."/>
        </authorList>
    </citation>
    <scope>NUCLEOTIDE SEQUENCE</scope>
</reference>
<dbReference type="Gene3D" id="1.10.1040.50">
    <property type="match status" value="1"/>
</dbReference>
<keyword evidence="13" id="KW-0576">Peroxisome</keyword>
<comment type="catalytic activity">
    <reaction evidence="27">
        <text>(3E)-decenoyl-CoA = (2E)-decenoyl-CoA</text>
        <dbReference type="Rhea" id="RHEA:45752"/>
        <dbReference type="ChEBI" id="CHEBI:61406"/>
        <dbReference type="ChEBI" id="CHEBI:84793"/>
    </reaction>
    <physiologicalReaction direction="left-to-right" evidence="27">
        <dbReference type="Rhea" id="RHEA:45753"/>
    </physiologicalReaction>
</comment>
<dbReference type="FunFam" id="1.10.1040.50:FF:000006">
    <property type="entry name" value="Peroxisomal bifunctional enzyme"/>
    <property type="match status" value="1"/>
</dbReference>
<evidence type="ECO:0000256" key="26">
    <source>
        <dbReference type="ARBA" id="ARBA00036570"/>
    </source>
</evidence>
<evidence type="ECO:0000256" key="10">
    <source>
        <dbReference type="ARBA" id="ARBA00023002"/>
    </source>
</evidence>
<comment type="catalytic activity">
    <reaction evidence="35">
        <text>(3S)-hydroxyhexadecanedioyl-CoA + NAD(+) = 3-oxohexadecanedioyl-CoA + NADH + H(+)</text>
        <dbReference type="Rhea" id="RHEA:40267"/>
        <dbReference type="ChEBI" id="CHEBI:15378"/>
        <dbReference type="ChEBI" id="CHEBI:57540"/>
        <dbReference type="ChEBI" id="CHEBI:57945"/>
        <dbReference type="ChEBI" id="CHEBI:77080"/>
        <dbReference type="ChEBI" id="CHEBI:77081"/>
    </reaction>
    <physiologicalReaction direction="left-to-right" evidence="35">
        <dbReference type="Rhea" id="RHEA:40268"/>
    </physiologicalReaction>
</comment>
<evidence type="ECO:0000256" key="7">
    <source>
        <dbReference type="ARBA" id="ARBA00012076"/>
    </source>
</evidence>
<dbReference type="Gene3D" id="3.40.50.720">
    <property type="entry name" value="NAD(P)-binding Rossmann-like Domain"/>
    <property type="match status" value="1"/>
</dbReference>
<dbReference type="GO" id="GO:0006635">
    <property type="term" value="P:fatty acid beta-oxidation"/>
    <property type="evidence" value="ECO:0007669"/>
    <property type="project" value="UniProtKB-UniPathway"/>
</dbReference>
<keyword evidence="12" id="KW-0443">Lipid metabolism</keyword>
<dbReference type="SUPFAM" id="SSF52096">
    <property type="entry name" value="ClpP/crotonase"/>
    <property type="match status" value="1"/>
</dbReference>
<keyword evidence="9" id="KW-0276">Fatty acid metabolism</keyword>
<keyword evidence="10" id="KW-0560">Oxidoreductase</keyword>
<comment type="similarity">
    <text evidence="29">In the C-terminal section; belongs to the 3-hydroxyacyl-CoA dehydrogenase family.</text>
</comment>
<proteinExistence type="inferred from homology"/>
<accession>A0A8J9ZAR5</accession>
<evidence type="ECO:0000256" key="1">
    <source>
        <dbReference type="ARBA" id="ARBA00000469"/>
    </source>
</evidence>
<comment type="catalytic activity">
    <reaction evidence="32">
        <text>(3S)-hydroxyhexadecanoyl-CoA + NAD(+) = 3-oxohexadecanoyl-CoA + NADH + H(+)</text>
        <dbReference type="Rhea" id="RHEA:31159"/>
        <dbReference type="ChEBI" id="CHEBI:15378"/>
        <dbReference type="ChEBI" id="CHEBI:57349"/>
        <dbReference type="ChEBI" id="CHEBI:57540"/>
        <dbReference type="ChEBI" id="CHEBI:57945"/>
        <dbReference type="ChEBI" id="CHEBI:62613"/>
    </reaction>
    <physiologicalReaction direction="left-to-right" evidence="32">
        <dbReference type="Rhea" id="RHEA:31160"/>
    </physiologicalReaction>
</comment>
<evidence type="ECO:0000313" key="40">
    <source>
        <dbReference type="Proteomes" id="UP000838412"/>
    </source>
</evidence>
<evidence type="ECO:0000256" key="3">
    <source>
        <dbReference type="ARBA" id="ARBA00005005"/>
    </source>
</evidence>
<dbReference type="GO" id="GO:0070403">
    <property type="term" value="F:NAD+ binding"/>
    <property type="evidence" value="ECO:0007669"/>
    <property type="project" value="InterPro"/>
</dbReference>
<dbReference type="GO" id="GO:0005777">
    <property type="term" value="C:peroxisome"/>
    <property type="evidence" value="ECO:0007669"/>
    <property type="project" value="UniProtKB-SubCell"/>
</dbReference>
<comment type="catalytic activity">
    <reaction evidence="17">
        <text>(3S)-hydroxydecanoyl-CoA = (2E)-decenoyl-CoA + H2O</text>
        <dbReference type="Rhea" id="RHEA:31191"/>
        <dbReference type="ChEBI" id="CHEBI:15377"/>
        <dbReference type="ChEBI" id="CHEBI:61406"/>
        <dbReference type="ChEBI" id="CHEBI:62616"/>
    </reaction>
    <physiologicalReaction direction="right-to-left" evidence="17">
        <dbReference type="Rhea" id="RHEA:31193"/>
    </physiologicalReaction>
</comment>
<evidence type="ECO:0000256" key="5">
    <source>
        <dbReference type="ARBA" id="ARBA00011245"/>
    </source>
</evidence>
<dbReference type="Pfam" id="PF02737">
    <property type="entry name" value="3HCDH_N"/>
    <property type="match status" value="1"/>
</dbReference>
<dbReference type="InterPro" id="IPR006176">
    <property type="entry name" value="3-OHacyl-CoA_DH_NAD-bd"/>
</dbReference>
<dbReference type="EC" id="4.2.1.17" evidence="7"/>
<evidence type="ECO:0000256" key="19">
    <source>
        <dbReference type="ARBA" id="ARBA00035909"/>
    </source>
</evidence>
<feature type="domain" description="3-hydroxyacyl-CoA dehydrogenase C-terminal" evidence="37">
    <location>
        <begin position="489"/>
        <end position="594"/>
    </location>
</feature>
<keyword evidence="40" id="KW-1185">Reference proteome</keyword>
<dbReference type="AlphaFoldDB" id="A0A8J9ZAR5"/>
<evidence type="ECO:0000256" key="28">
    <source>
        <dbReference type="ARBA" id="ARBA00036989"/>
    </source>
</evidence>
<dbReference type="SUPFAM" id="SSF48179">
    <property type="entry name" value="6-phosphogluconate dehydrogenase C-terminal domain-like"/>
    <property type="match status" value="2"/>
</dbReference>
<organism evidence="39 40">
    <name type="scientific">Branchiostoma lanceolatum</name>
    <name type="common">Common lancelet</name>
    <name type="synonym">Amphioxus lanceolatum</name>
    <dbReference type="NCBI Taxonomy" id="7740"/>
    <lineage>
        <taxon>Eukaryota</taxon>
        <taxon>Metazoa</taxon>
        <taxon>Chordata</taxon>
        <taxon>Cephalochordata</taxon>
        <taxon>Leptocardii</taxon>
        <taxon>Amphioxiformes</taxon>
        <taxon>Branchiostomatidae</taxon>
        <taxon>Branchiostoma</taxon>
    </lineage>
</organism>
<feature type="domain" description="3-hydroxyacyl-CoA dehydrogenase NAD binding" evidence="38">
    <location>
        <begin position="318"/>
        <end position="486"/>
    </location>
</feature>
<dbReference type="EMBL" id="OV696703">
    <property type="protein sequence ID" value="CAH1251046.1"/>
    <property type="molecule type" value="Genomic_DNA"/>
</dbReference>
<evidence type="ECO:0000259" key="38">
    <source>
        <dbReference type="Pfam" id="PF02737"/>
    </source>
</evidence>
<comment type="catalytic activity">
    <reaction evidence="20">
        <text>a (3E)-enoyl-CoA = a 4-saturated (2E)-enoyl-CoA</text>
        <dbReference type="Rhea" id="RHEA:45228"/>
        <dbReference type="ChEBI" id="CHEBI:58521"/>
        <dbReference type="ChEBI" id="CHEBI:85097"/>
        <dbReference type="EC" id="5.3.3.8"/>
    </reaction>
    <physiologicalReaction direction="left-to-right" evidence="20">
        <dbReference type="Rhea" id="RHEA:45229"/>
    </physiologicalReaction>
</comment>
<dbReference type="InterPro" id="IPR018376">
    <property type="entry name" value="Enoyl-CoA_hyd/isom_CS"/>
</dbReference>
<dbReference type="PANTHER" id="PTHR23309:SF49">
    <property type="entry name" value="PEROXISOMAL BIFUNCTIONAL ENZYME"/>
    <property type="match status" value="1"/>
</dbReference>
<keyword evidence="16" id="KW-0511">Multifunctional enzyme</keyword>
<comment type="catalytic activity">
    <reaction evidence="23">
        <text>(3E)-hexenoyl-CoA = (2E)-hexenoyl-CoA</text>
        <dbReference type="Rhea" id="RHEA:45736"/>
        <dbReference type="ChEBI" id="CHEBI:62077"/>
        <dbReference type="ChEBI" id="CHEBI:84790"/>
    </reaction>
    <physiologicalReaction direction="left-to-right" evidence="23">
        <dbReference type="Rhea" id="RHEA:45737"/>
    </physiologicalReaction>
</comment>
<evidence type="ECO:0000256" key="13">
    <source>
        <dbReference type="ARBA" id="ARBA00023140"/>
    </source>
</evidence>
<comment type="pathway">
    <text evidence="3">Lipid metabolism; fatty acid beta-oxidation.</text>
</comment>
<protein>
    <recommendedName>
        <fullName evidence="30">Peroxisomal bifunctional enzyme</fullName>
        <ecNumber evidence="8">1.1.1.35</ecNumber>
        <ecNumber evidence="7">4.2.1.17</ecNumber>
        <ecNumber evidence="6">5.3.3.8</ecNumber>
    </recommendedName>
    <alternativeName>
        <fullName evidence="31">Multifunctional enzyme 1</fullName>
    </alternativeName>
</protein>
<comment type="catalytic activity">
    <reaction evidence="24">
        <text>(3S)-hydroxyhexanoyl-CoA = (2E)-hexenoyl-CoA + H2O</text>
        <dbReference type="Rhea" id="RHEA:30547"/>
        <dbReference type="ChEBI" id="CHEBI:15377"/>
        <dbReference type="ChEBI" id="CHEBI:62075"/>
        <dbReference type="ChEBI" id="CHEBI:62077"/>
    </reaction>
    <physiologicalReaction direction="right-to-left" evidence="24">
        <dbReference type="Rhea" id="RHEA:30549"/>
    </physiologicalReaction>
</comment>
<dbReference type="InterPro" id="IPR006180">
    <property type="entry name" value="3-OHacyl-CoA_DH_CS"/>
</dbReference>
<dbReference type="InterPro" id="IPR036291">
    <property type="entry name" value="NAD(P)-bd_dom_sf"/>
</dbReference>
<evidence type="ECO:0000256" key="12">
    <source>
        <dbReference type="ARBA" id="ARBA00023098"/>
    </source>
</evidence>
<evidence type="ECO:0000256" key="16">
    <source>
        <dbReference type="ARBA" id="ARBA00023268"/>
    </source>
</evidence>
<gene>
    <name evidence="39" type="primary">EHHADH</name>
    <name evidence="39" type="ORF">BLAG_LOCUS11550</name>
</gene>
<evidence type="ECO:0000256" key="29">
    <source>
        <dbReference type="ARBA" id="ARBA00038365"/>
    </source>
</evidence>
<evidence type="ECO:0000256" key="36">
    <source>
        <dbReference type="RuleBase" id="RU003707"/>
    </source>
</evidence>
<evidence type="ECO:0000313" key="39">
    <source>
        <dbReference type="EMBL" id="CAH1251046.1"/>
    </source>
</evidence>
<evidence type="ECO:0000256" key="35">
    <source>
        <dbReference type="ARBA" id="ARBA00049448"/>
    </source>
</evidence>
<evidence type="ECO:0000256" key="21">
    <source>
        <dbReference type="ARBA" id="ARBA00035959"/>
    </source>
</evidence>
<sequence>MVNTMTLTWEATREFAVMAEYSTYGSVVVLQVNNPPVNSFSYHVRQGLVDGLEKAQRDPAIRSIVIMGKGRTFPAGADVREFGTASAGMMPDLLSVLAAVDTSPKPVVSAIHGTALGGGFELALASHYRLAVPSARVGLPEVHLGILPGAGGTQRLPRVVGVKTAIQMITTGQHIKAQQALSLGLVDKIVQGDLLKEAVSFARSIEGRPVEDRRISQKTVPDAEKVGEVVDAARKTIIRRARGAIAPMTCVQAIQASVLPFDVGMQRERELMAFLMTSWQAPAQQYAFFSEREVRRWSHPRDKRVNFKTAKPRVIKSVGVVGAGTMGVGITISLLQAGLKVVLLEVNKKQLDRGITTIQKTLSQKSASQRMSLLTTTMDYSALSDVDMVIEAVFESMRLKKEVFKKLDSITKPQAILASNTSGLDIDKIAAVTKRPDKVVGTHFFAPANIMRLLENILGKHTSAETIATAMQLGTTIGKVGVLVGNCPGFVGNRMLGPYVTEAVFLLEEGADPQDVDKAIEEFGFAMGPFRMGDLSGLDIGWRGRIEKGLTTEQGPPPATPPLYRRGNRYCPLADMLCMQGRLGQKTGAGWYRYEPGSRAALPDPVVQQMIREYRQEHGFKKRTISSQEIVERCLYPLINEGFHILDEGIAARSMDIDVTYLFGYGWPRHTGGPMYYAEKVVGLEKILRSLESYQAQYPDHHYLQPSPLLRDMVAKGTSLAALGTDSKL</sequence>
<evidence type="ECO:0000256" key="17">
    <source>
        <dbReference type="ARBA" id="ARBA00035760"/>
    </source>
</evidence>
<evidence type="ECO:0000256" key="9">
    <source>
        <dbReference type="ARBA" id="ARBA00022832"/>
    </source>
</evidence>
<evidence type="ECO:0000256" key="18">
    <source>
        <dbReference type="ARBA" id="ARBA00035863"/>
    </source>
</evidence>
<dbReference type="UniPathway" id="UPA00659"/>
<evidence type="ECO:0000256" key="14">
    <source>
        <dbReference type="ARBA" id="ARBA00023235"/>
    </source>
</evidence>
<comment type="catalytic activity">
    <reaction evidence="22">
        <text>(3Z)-hexenoyl-CoA = (2E)-hexenoyl-CoA</text>
        <dbReference type="Rhea" id="RHEA:45748"/>
        <dbReference type="ChEBI" id="CHEBI:62077"/>
        <dbReference type="ChEBI" id="CHEBI:85415"/>
    </reaction>
    <physiologicalReaction direction="left-to-right" evidence="22">
        <dbReference type="Rhea" id="RHEA:45749"/>
    </physiologicalReaction>
</comment>
<evidence type="ECO:0000256" key="27">
    <source>
        <dbReference type="ARBA" id="ARBA00036656"/>
    </source>
</evidence>
<dbReference type="PROSITE" id="PS00067">
    <property type="entry name" value="3HCDH"/>
    <property type="match status" value="1"/>
</dbReference>
<evidence type="ECO:0000256" key="24">
    <source>
        <dbReference type="ARBA" id="ARBA00036370"/>
    </source>
</evidence>
<feature type="domain" description="3-hydroxyacyl-CoA dehydrogenase C-terminal" evidence="37">
    <location>
        <begin position="630"/>
        <end position="717"/>
    </location>
</feature>
<comment type="catalytic activity">
    <reaction evidence="25">
        <text>(2S,3S)-3-hydroxy-2-methylbutanoyl-CoA = (2E)-2-methylbut-2-enoyl-CoA + H2O</text>
        <dbReference type="Rhea" id="RHEA:31119"/>
        <dbReference type="ChEBI" id="CHEBI:15377"/>
        <dbReference type="ChEBI" id="CHEBI:57312"/>
        <dbReference type="ChEBI" id="CHEBI:57337"/>
    </reaction>
    <physiologicalReaction direction="right-to-left" evidence="25">
        <dbReference type="Rhea" id="RHEA:31121"/>
    </physiologicalReaction>
</comment>
<comment type="similarity">
    <text evidence="36">Belongs to the enoyl-CoA hydratase/isomerase family.</text>
</comment>
<evidence type="ECO:0000256" key="23">
    <source>
        <dbReference type="ARBA" id="ARBA00036353"/>
    </source>
</evidence>
<dbReference type="Proteomes" id="UP000838412">
    <property type="component" value="Chromosome 18"/>
</dbReference>
<evidence type="ECO:0000256" key="32">
    <source>
        <dbReference type="ARBA" id="ARBA00047613"/>
    </source>
</evidence>
<dbReference type="GO" id="GO:0003857">
    <property type="term" value="F:(3S)-3-hydroxyacyl-CoA dehydrogenase (NAD+) activity"/>
    <property type="evidence" value="ECO:0007669"/>
    <property type="project" value="UniProtKB-EC"/>
</dbReference>
<evidence type="ECO:0000256" key="31">
    <source>
        <dbReference type="ARBA" id="ARBA00042031"/>
    </source>
</evidence>
<dbReference type="FunFam" id="3.40.50.720:FF:000009">
    <property type="entry name" value="Fatty oxidation complex, alpha subunit"/>
    <property type="match status" value="1"/>
</dbReference>
<name>A0A8J9ZAR5_BRALA</name>
<evidence type="ECO:0000259" key="37">
    <source>
        <dbReference type="Pfam" id="PF00725"/>
    </source>
</evidence>
<evidence type="ECO:0000256" key="6">
    <source>
        <dbReference type="ARBA" id="ARBA00012064"/>
    </source>
</evidence>
<dbReference type="Pfam" id="PF00378">
    <property type="entry name" value="ECH_1"/>
    <property type="match status" value="1"/>
</dbReference>
<keyword evidence="11" id="KW-0520">NAD</keyword>
<comment type="subunit">
    <text evidence="5">Monomer.</text>
</comment>
<dbReference type="SUPFAM" id="SSF51735">
    <property type="entry name" value="NAD(P)-binding Rossmann-fold domains"/>
    <property type="match status" value="1"/>
</dbReference>
<comment type="catalytic activity">
    <reaction evidence="1">
        <text>(3S)-hydroxyhexadecanoyl-CoA = (2E)-hexadecenoyl-CoA + H2O</text>
        <dbReference type="Rhea" id="RHEA:31163"/>
        <dbReference type="ChEBI" id="CHEBI:15377"/>
        <dbReference type="ChEBI" id="CHEBI:61526"/>
        <dbReference type="ChEBI" id="CHEBI:62613"/>
    </reaction>
    <physiologicalReaction direction="right-to-left" evidence="1">
        <dbReference type="Rhea" id="RHEA:31165"/>
    </physiologicalReaction>
</comment>
<dbReference type="EC" id="5.3.3.8" evidence="6"/>
<dbReference type="GO" id="GO:0004165">
    <property type="term" value="F:delta(3)-delta(2)-enoyl-CoA isomerase activity"/>
    <property type="evidence" value="ECO:0007669"/>
    <property type="project" value="UniProtKB-EC"/>
</dbReference>
<dbReference type="Pfam" id="PF00725">
    <property type="entry name" value="3HCDH"/>
    <property type="match status" value="2"/>
</dbReference>
<evidence type="ECO:0000256" key="33">
    <source>
        <dbReference type="ARBA" id="ARBA00048361"/>
    </source>
</evidence>
<dbReference type="EC" id="1.1.1.35" evidence="8"/>
<dbReference type="PANTHER" id="PTHR23309">
    <property type="entry name" value="3-HYDROXYACYL-COA DEHYROGENASE"/>
    <property type="match status" value="1"/>
</dbReference>
<comment type="catalytic activity">
    <reaction evidence="18">
        <text>(3E,5Z)-octadienoyl-CoA = (2E,5Z)-octadienoyl-CoA</text>
        <dbReference type="Rhea" id="RHEA:49932"/>
        <dbReference type="ChEBI" id="CHEBI:85108"/>
        <dbReference type="ChEBI" id="CHEBI:131990"/>
    </reaction>
    <physiologicalReaction direction="right-to-left" evidence="18">
        <dbReference type="Rhea" id="RHEA:49934"/>
    </physiologicalReaction>
</comment>
<comment type="catalytic activity">
    <reaction evidence="34">
        <text>a (3S)-3-hydroxyacyl-CoA + NAD(+) = a 3-oxoacyl-CoA + NADH + H(+)</text>
        <dbReference type="Rhea" id="RHEA:22432"/>
        <dbReference type="ChEBI" id="CHEBI:15378"/>
        <dbReference type="ChEBI" id="CHEBI:57318"/>
        <dbReference type="ChEBI" id="CHEBI:57540"/>
        <dbReference type="ChEBI" id="CHEBI:57945"/>
        <dbReference type="ChEBI" id="CHEBI:90726"/>
        <dbReference type="EC" id="1.1.1.35"/>
    </reaction>
    <physiologicalReaction direction="left-to-right" evidence="34">
        <dbReference type="Rhea" id="RHEA:22433"/>
    </physiologicalReaction>
</comment>
<comment type="subcellular location">
    <subcellularLocation>
        <location evidence="2">Peroxisome</location>
    </subcellularLocation>
</comment>
<dbReference type="OrthoDB" id="2018133at2759"/>
<dbReference type="InterPro" id="IPR008927">
    <property type="entry name" value="6-PGluconate_DH-like_C_sf"/>
</dbReference>
<evidence type="ECO:0000256" key="22">
    <source>
        <dbReference type="ARBA" id="ARBA00036336"/>
    </source>
</evidence>
<evidence type="ECO:0000256" key="25">
    <source>
        <dbReference type="ARBA" id="ARBA00036472"/>
    </source>
</evidence>
<evidence type="ECO:0000256" key="20">
    <source>
        <dbReference type="ARBA" id="ARBA00035949"/>
    </source>
</evidence>
<keyword evidence="15" id="KW-0456">Lyase</keyword>
<comment type="catalytic activity">
    <reaction evidence="28">
        <text>(2E)-hexadecenedioyl-CoA + H2O = (3S)-hydroxyhexadecanedioyl-CoA</text>
        <dbReference type="Rhea" id="RHEA:40259"/>
        <dbReference type="ChEBI" id="CHEBI:15377"/>
        <dbReference type="ChEBI" id="CHEBI:77075"/>
        <dbReference type="ChEBI" id="CHEBI:77080"/>
    </reaction>
    <physiologicalReaction direction="left-to-right" evidence="28">
        <dbReference type="Rhea" id="RHEA:40260"/>
    </physiologicalReaction>
</comment>
<comment type="similarity">
    <text evidence="4">In the N-terminal section; belongs to the enoyl-CoA hydratase/isomerase family.</text>
</comment>
<dbReference type="InterPro" id="IPR029045">
    <property type="entry name" value="ClpP/crotonase-like_dom_sf"/>
</dbReference>
<comment type="catalytic activity">
    <reaction evidence="19">
        <text>a 4-saturated-(3S)-3-hydroxyacyl-CoA = a (3E)-enoyl-CoA + H2O</text>
        <dbReference type="Rhea" id="RHEA:20724"/>
        <dbReference type="ChEBI" id="CHEBI:15377"/>
        <dbReference type="ChEBI" id="CHEBI:58521"/>
        <dbReference type="ChEBI" id="CHEBI:137480"/>
        <dbReference type="EC" id="4.2.1.17"/>
    </reaction>
    <physiologicalReaction direction="left-to-right" evidence="19">
        <dbReference type="Rhea" id="RHEA:20725"/>
    </physiologicalReaction>
</comment>
<dbReference type="FunFam" id="3.90.226.10:FF:000052">
    <property type="entry name" value="Peroxisomal bifunctional enzyme"/>
    <property type="match status" value="1"/>
</dbReference>
<comment type="catalytic activity">
    <reaction evidence="26">
        <text>(3E,5Z)-tetradecadienoyl-CoA = (2E,5Z)-tetradecadienoyl-CoA</text>
        <dbReference type="Rhea" id="RHEA:47464"/>
        <dbReference type="ChEBI" id="CHEBI:71586"/>
        <dbReference type="ChEBI" id="CHEBI:87701"/>
    </reaction>
    <physiologicalReaction direction="right-to-left" evidence="26">
        <dbReference type="Rhea" id="RHEA:47466"/>
    </physiologicalReaction>
</comment>
<evidence type="ECO:0000256" key="34">
    <source>
        <dbReference type="ARBA" id="ARBA00048911"/>
    </source>
</evidence>
<dbReference type="InterPro" id="IPR006108">
    <property type="entry name" value="3HC_DH_C"/>
</dbReference>
<keyword evidence="14" id="KW-0413">Isomerase</keyword>
<comment type="catalytic activity">
    <reaction evidence="33">
        <text>(3S)-hydroxydecanoyl-CoA + NAD(+) = 3-oxodecanoyl-CoA + NADH + H(+)</text>
        <dbReference type="Rhea" id="RHEA:31187"/>
        <dbReference type="ChEBI" id="CHEBI:15378"/>
        <dbReference type="ChEBI" id="CHEBI:57540"/>
        <dbReference type="ChEBI" id="CHEBI:57945"/>
        <dbReference type="ChEBI" id="CHEBI:62548"/>
        <dbReference type="ChEBI" id="CHEBI:62616"/>
    </reaction>
    <physiologicalReaction direction="left-to-right" evidence="33">
        <dbReference type="Rhea" id="RHEA:31188"/>
    </physiologicalReaction>
</comment>
<evidence type="ECO:0000256" key="4">
    <source>
        <dbReference type="ARBA" id="ARBA00008750"/>
    </source>
</evidence>
<evidence type="ECO:0000256" key="15">
    <source>
        <dbReference type="ARBA" id="ARBA00023239"/>
    </source>
</evidence>
<dbReference type="GO" id="GO:0004300">
    <property type="term" value="F:enoyl-CoA hydratase activity"/>
    <property type="evidence" value="ECO:0007669"/>
    <property type="project" value="UniProtKB-EC"/>
</dbReference>
<dbReference type="InterPro" id="IPR001753">
    <property type="entry name" value="Enoyl-CoA_hydra/iso"/>
</dbReference>
<evidence type="ECO:0000256" key="30">
    <source>
        <dbReference type="ARBA" id="ARBA00039632"/>
    </source>
</evidence>